<dbReference type="EMBL" id="LOHG01000002">
    <property type="protein sequence ID" value="MCI8208922.1"/>
    <property type="molecule type" value="Genomic_DNA"/>
</dbReference>
<gene>
    <name evidence="3" type="ORF">AUC61_05170</name>
</gene>
<proteinExistence type="predicted"/>
<feature type="domain" description="Sulfatase-modifying factor enzyme-like" evidence="2">
    <location>
        <begin position="41"/>
        <end position="284"/>
    </location>
</feature>
<reference evidence="3 4" key="1">
    <citation type="submission" date="2015-12" db="EMBL/GenBank/DDBJ databases">
        <title>Phylogenomics in the description of a new species in the Pseudomonas syringae group.</title>
        <authorList>
            <person name="Busquets A."/>
            <person name="Gomila M."/>
            <person name="Beiki F."/>
            <person name="Rahimian H."/>
            <person name="Mulet M."/>
            <person name="Sanchez D."/>
            <person name="Garcia-Valdes E."/>
            <person name="Lalucat J."/>
        </authorList>
    </citation>
    <scope>NUCLEOTIDE SEQUENCE [LARGE SCALE GENOMIC DNA]</scope>
    <source>
        <strain evidence="3 4">S25</strain>
    </source>
</reference>
<accession>A0ABS9ZH87</accession>
<dbReference type="PANTHER" id="PTHR23150:SF19">
    <property type="entry name" value="FORMYLGLYCINE-GENERATING ENZYME"/>
    <property type="match status" value="1"/>
</dbReference>
<dbReference type="Proteomes" id="UP001320513">
    <property type="component" value="Unassembled WGS sequence"/>
</dbReference>
<evidence type="ECO:0000259" key="2">
    <source>
        <dbReference type="Pfam" id="PF03781"/>
    </source>
</evidence>
<dbReference type="InterPro" id="IPR051043">
    <property type="entry name" value="Sulfatase_Mod_Factor_Kinase"/>
</dbReference>
<name>A0ABS9ZH87_9PSED</name>
<dbReference type="InterPro" id="IPR005532">
    <property type="entry name" value="SUMF_dom"/>
</dbReference>
<dbReference type="PANTHER" id="PTHR23150">
    <property type="entry name" value="SULFATASE MODIFYING FACTOR 1, 2"/>
    <property type="match status" value="1"/>
</dbReference>
<evidence type="ECO:0000256" key="1">
    <source>
        <dbReference type="SAM" id="MobiDB-lite"/>
    </source>
</evidence>
<evidence type="ECO:0000313" key="4">
    <source>
        <dbReference type="Proteomes" id="UP001320513"/>
    </source>
</evidence>
<sequence length="349" mass="39133">MVGAAIAFVMQGCEQPAQLTAPTPTVVTKAELRQYVASVKDNLIFVEGGEFLMGDFGLQYAPERAPYDRDQDSKPLHRIELSSYSINKFKVTNAEFQFYIKYNKLKLRKDGSVVQSEWDSINLPPNIPAHIDWYEAEQYCNWLASITDLPFALPTEAQWEYAARSRGQFLMVATDDGTYKAEPLSLLTEKYSPKGINISTNGDRLDFAKSSGWKTGFYTPLPVDKFPPNPLGLYSMSDNGYEWTKDWYDADYYNYSPVRNPQGPESPVHKDSFGNFTKVMRGQSDANPYWGGGVNVHRTAKDPLGRFAEKGTIVLDSSTMRCVVNSPGPVTSSSMNKPDADSSKLEVRQ</sequence>
<feature type="region of interest" description="Disordered" evidence="1">
    <location>
        <begin position="325"/>
        <end position="349"/>
    </location>
</feature>
<dbReference type="InterPro" id="IPR016187">
    <property type="entry name" value="CTDL_fold"/>
</dbReference>
<organism evidence="3 4">
    <name type="scientific">Pseudomonas maioricensis</name>
    <dbReference type="NCBI Taxonomy" id="1766623"/>
    <lineage>
        <taxon>Bacteria</taxon>
        <taxon>Pseudomonadati</taxon>
        <taxon>Pseudomonadota</taxon>
        <taxon>Gammaproteobacteria</taxon>
        <taxon>Pseudomonadales</taxon>
        <taxon>Pseudomonadaceae</taxon>
        <taxon>Pseudomonas</taxon>
    </lineage>
</organism>
<feature type="compositionally biased region" description="Basic and acidic residues" evidence="1">
    <location>
        <begin position="338"/>
        <end position="349"/>
    </location>
</feature>
<keyword evidence="4" id="KW-1185">Reference proteome</keyword>
<dbReference type="InterPro" id="IPR042095">
    <property type="entry name" value="SUMF_sf"/>
</dbReference>
<dbReference type="SUPFAM" id="SSF56436">
    <property type="entry name" value="C-type lectin-like"/>
    <property type="match status" value="1"/>
</dbReference>
<comment type="caution">
    <text evidence="3">The sequence shown here is derived from an EMBL/GenBank/DDBJ whole genome shotgun (WGS) entry which is preliminary data.</text>
</comment>
<protein>
    <recommendedName>
        <fullName evidence="2">Sulfatase-modifying factor enzyme-like domain-containing protein</fullName>
    </recommendedName>
</protein>
<dbReference type="Pfam" id="PF03781">
    <property type="entry name" value="FGE-sulfatase"/>
    <property type="match status" value="1"/>
</dbReference>
<dbReference type="Gene3D" id="3.90.1580.10">
    <property type="entry name" value="paralog of FGE (formylglycine-generating enzyme)"/>
    <property type="match status" value="1"/>
</dbReference>
<evidence type="ECO:0000313" key="3">
    <source>
        <dbReference type="EMBL" id="MCI8208922.1"/>
    </source>
</evidence>